<comment type="catalytic activity">
    <reaction evidence="10">
        <text>L-seryl-[protein] + ATP = O-phospho-L-seryl-[protein] + ADP + H(+)</text>
        <dbReference type="Rhea" id="RHEA:17989"/>
        <dbReference type="Rhea" id="RHEA-COMP:9863"/>
        <dbReference type="Rhea" id="RHEA-COMP:11604"/>
        <dbReference type="ChEBI" id="CHEBI:15378"/>
        <dbReference type="ChEBI" id="CHEBI:29999"/>
        <dbReference type="ChEBI" id="CHEBI:30616"/>
        <dbReference type="ChEBI" id="CHEBI:83421"/>
        <dbReference type="ChEBI" id="CHEBI:456216"/>
        <dbReference type="EC" id="2.7.11.1"/>
    </reaction>
</comment>
<evidence type="ECO:0000313" key="16">
    <source>
        <dbReference type="EMBL" id="KAG6667839.1"/>
    </source>
</evidence>
<sequence length="440" mass="49307">MVRKEAEREGMRLGKYELGRTLGEGNFGKVKLAKNIETGQSFAVKILEKTKIINLKITDQIKREIATLKLLKHPNVVRLHEVLASKTKIYMVLEYVTGGELFDRIASKGRLKENVGRKVFQQLIDAVSYCHTKGVFHRDLKLENVLIDARGNIKISDFGLSALPQHLRGDGLLHTTCGSPNYIAPEILANRGYDGATSDIWSCGVILYVILTGQLPFDDRNLAVLYQKIFKGDTQIPTWLSPGAQKLIRRILDPNPLTRITTEDIKADEWFKQGYSPANPDDDEDIHIDDEAFSIHEVPSEGDKSPGSPTLINAFQLIGMSSCLDLSGFFEKEDVSERKIRFTSNHNAKDLLEKIENIVTEMGFSVLKKNGRLKVMQEHKGLKSMGSLSVAAEVFEISPSLYVVELRKSYGDSSVYRQLCKKLSNELGVSPNRELLTAEL</sequence>
<dbReference type="InterPro" id="IPR018451">
    <property type="entry name" value="NAF/FISL_domain"/>
</dbReference>
<dbReference type="PROSITE" id="PS50011">
    <property type="entry name" value="PROTEIN_KINASE_DOM"/>
    <property type="match status" value="1"/>
</dbReference>
<evidence type="ECO:0000256" key="9">
    <source>
        <dbReference type="ARBA" id="ARBA00047899"/>
    </source>
</evidence>
<evidence type="ECO:0000256" key="12">
    <source>
        <dbReference type="PROSITE-ProRule" id="PRU10141"/>
    </source>
</evidence>
<evidence type="ECO:0000256" key="13">
    <source>
        <dbReference type="RuleBase" id="RU000304"/>
    </source>
</evidence>
<dbReference type="Pfam" id="PF00069">
    <property type="entry name" value="Pkinase"/>
    <property type="match status" value="1"/>
</dbReference>
<keyword evidence="5" id="KW-0808">Transferase</keyword>
<proteinExistence type="inferred from homology"/>
<dbReference type="PANTHER" id="PTHR43895:SF65">
    <property type="entry name" value="CBL-INTERACTING PROTEIN KINASE 21"/>
    <property type="match status" value="1"/>
</dbReference>
<dbReference type="Proteomes" id="UP000811246">
    <property type="component" value="Chromosome 1"/>
</dbReference>
<dbReference type="PROSITE" id="PS50816">
    <property type="entry name" value="NAF"/>
    <property type="match status" value="1"/>
</dbReference>
<keyword evidence="7" id="KW-0418">Kinase</keyword>
<comment type="caution">
    <text evidence="16">The sequence shown here is derived from an EMBL/GenBank/DDBJ whole genome shotgun (WGS) entry which is preliminary data.</text>
</comment>
<keyword evidence="18" id="KW-1185">Reference proteome</keyword>
<feature type="binding site" evidence="12">
    <location>
        <position position="45"/>
    </location>
    <ligand>
        <name>ATP</name>
        <dbReference type="ChEBI" id="CHEBI:30616"/>
    </ligand>
</feature>
<evidence type="ECO:0000256" key="11">
    <source>
        <dbReference type="ARBA" id="ARBA00058225"/>
    </source>
</evidence>
<dbReference type="InterPro" id="IPR004041">
    <property type="entry name" value="NAF_dom"/>
</dbReference>
<name>A0A8T1RMB6_CARIL</name>
<keyword evidence="6 12" id="KW-0547">Nucleotide-binding</keyword>
<reference evidence="17" key="2">
    <citation type="submission" date="2021-01" db="EMBL/GenBank/DDBJ databases">
        <authorList>
            <person name="Lovell J.T."/>
            <person name="Bentley N."/>
            <person name="Bhattarai G."/>
            <person name="Jenkins J.W."/>
            <person name="Sreedasyam A."/>
            <person name="Alarcon Y."/>
            <person name="Bock C."/>
            <person name="Boston L."/>
            <person name="Carlson J."/>
            <person name="Cervantes K."/>
            <person name="Clermont K."/>
            <person name="Krom N."/>
            <person name="Kubenka K."/>
            <person name="Mamidi S."/>
            <person name="Mattison C."/>
            <person name="Monteros M."/>
            <person name="Pisani C."/>
            <person name="Plott C."/>
            <person name="Rajasekar S."/>
            <person name="Rhein H.S."/>
            <person name="Rohla C."/>
            <person name="Song M."/>
            <person name="Hilaire R.S."/>
            <person name="Shu S."/>
            <person name="Wells L."/>
            <person name="Wang X."/>
            <person name="Webber J."/>
            <person name="Heerema R.J."/>
            <person name="Klein P."/>
            <person name="Conner P."/>
            <person name="Grauke L."/>
            <person name="Grimwood J."/>
            <person name="Schmutz J."/>
            <person name="Randall J.J."/>
        </authorList>
    </citation>
    <scope>NUCLEOTIDE SEQUENCE</scope>
    <source>
        <tissue evidence="17">Leaf</tissue>
    </source>
</reference>
<dbReference type="EMBL" id="CM031825">
    <property type="protein sequence ID" value="KAG6731407.1"/>
    <property type="molecule type" value="Genomic_DNA"/>
</dbReference>
<dbReference type="InterPro" id="IPR017441">
    <property type="entry name" value="Protein_kinase_ATP_BS"/>
</dbReference>
<gene>
    <name evidence="16" type="ORF">CIPAW_01G129000</name>
    <name evidence="17" type="ORF">I3842_01G128000</name>
</gene>
<evidence type="ECO:0000256" key="7">
    <source>
        <dbReference type="ARBA" id="ARBA00022777"/>
    </source>
</evidence>
<comment type="similarity">
    <text evidence="2">Belongs to the protein kinase superfamily. CAMK Ser/Thr protein kinase family. SNF1 subfamily.</text>
</comment>
<evidence type="ECO:0000256" key="10">
    <source>
        <dbReference type="ARBA" id="ARBA00048679"/>
    </source>
</evidence>
<dbReference type="EC" id="2.7.11.1" evidence="3"/>
<evidence type="ECO:0000256" key="8">
    <source>
        <dbReference type="ARBA" id="ARBA00022840"/>
    </source>
</evidence>
<dbReference type="SMART" id="SM00220">
    <property type="entry name" value="S_TKc"/>
    <property type="match status" value="1"/>
</dbReference>
<keyword evidence="4 13" id="KW-0723">Serine/threonine-protein kinase</keyword>
<dbReference type="PROSITE" id="PS00108">
    <property type="entry name" value="PROTEIN_KINASE_ST"/>
    <property type="match status" value="1"/>
</dbReference>
<evidence type="ECO:0000313" key="18">
    <source>
        <dbReference type="Proteomes" id="UP000811609"/>
    </source>
</evidence>
<evidence type="ECO:0000256" key="6">
    <source>
        <dbReference type="ARBA" id="ARBA00022741"/>
    </source>
</evidence>
<dbReference type="EMBL" id="CM031809">
    <property type="protein sequence ID" value="KAG6667839.1"/>
    <property type="molecule type" value="Genomic_DNA"/>
</dbReference>
<reference evidence="16" key="1">
    <citation type="submission" date="2020-12" db="EMBL/GenBank/DDBJ databases">
        <title>WGS assembly of Carya illinoinensis cv. Pawnee.</title>
        <authorList>
            <person name="Platts A."/>
            <person name="Shu S."/>
            <person name="Wright S."/>
            <person name="Barry K."/>
            <person name="Edger P."/>
            <person name="Pires J.C."/>
            <person name="Schmutz J."/>
        </authorList>
    </citation>
    <scope>NUCLEOTIDE SEQUENCE</scope>
    <source>
        <tissue evidence="16">Leaf</tissue>
    </source>
</reference>
<evidence type="ECO:0000256" key="3">
    <source>
        <dbReference type="ARBA" id="ARBA00012513"/>
    </source>
</evidence>
<dbReference type="AlphaFoldDB" id="A0A8T1RMB6"/>
<dbReference type="FunFam" id="3.30.200.20:FF:000096">
    <property type="entry name" value="Non-specific serine/threonine protein kinase"/>
    <property type="match status" value="1"/>
</dbReference>
<dbReference type="InterPro" id="IPR008271">
    <property type="entry name" value="Ser/Thr_kinase_AS"/>
</dbReference>
<evidence type="ECO:0000256" key="5">
    <source>
        <dbReference type="ARBA" id="ARBA00022679"/>
    </source>
</evidence>
<evidence type="ECO:0000256" key="1">
    <source>
        <dbReference type="ARBA" id="ARBA00001936"/>
    </source>
</evidence>
<feature type="domain" description="NAF" evidence="15">
    <location>
        <begin position="307"/>
        <end position="331"/>
    </location>
</feature>
<comment type="function">
    <text evidence="11">CIPK serine-threonine protein kinases interact with CBL proteins. Binding of a CBL protein to the regulatory NAF domain of CIPK protein lead to the activation of the kinase in a calcium-dependent manner.</text>
</comment>
<evidence type="ECO:0000259" key="15">
    <source>
        <dbReference type="PROSITE" id="PS50816"/>
    </source>
</evidence>
<dbReference type="FunFam" id="1.10.510.10:FF:000279">
    <property type="entry name" value="Non-specific serine/threonine protein kinase"/>
    <property type="match status" value="1"/>
</dbReference>
<organism evidence="16 18">
    <name type="scientific">Carya illinoinensis</name>
    <name type="common">Pecan</name>
    <dbReference type="NCBI Taxonomy" id="32201"/>
    <lineage>
        <taxon>Eukaryota</taxon>
        <taxon>Viridiplantae</taxon>
        <taxon>Streptophyta</taxon>
        <taxon>Embryophyta</taxon>
        <taxon>Tracheophyta</taxon>
        <taxon>Spermatophyta</taxon>
        <taxon>Magnoliopsida</taxon>
        <taxon>eudicotyledons</taxon>
        <taxon>Gunneridae</taxon>
        <taxon>Pentapetalae</taxon>
        <taxon>rosids</taxon>
        <taxon>fabids</taxon>
        <taxon>Fagales</taxon>
        <taxon>Juglandaceae</taxon>
        <taxon>Carya</taxon>
    </lineage>
</organism>
<dbReference type="Proteomes" id="UP000811609">
    <property type="component" value="Chromosome 1"/>
</dbReference>
<dbReference type="InterPro" id="IPR000719">
    <property type="entry name" value="Prot_kinase_dom"/>
</dbReference>
<protein>
    <recommendedName>
        <fullName evidence="3">non-specific serine/threonine protein kinase</fullName>
        <ecNumber evidence="3">2.7.11.1</ecNumber>
    </recommendedName>
</protein>
<dbReference type="GO" id="GO:0004674">
    <property type="term" value="F:protein serine/threonine kinase activity"/>
    <property type="evidence" value="ECO:0007669"/>
    <property type="project" value="UniProtKB-KW"/>
</dbReference>
<dbReference type="Pfam" id="PF03822">
    <property type="entry name" value="NAF"/>
    <property type="match status" value="1"/>
</dbReference>
<comment type="cofactor">
    <cofactor evidence="1">
        <name>Mn(2+)</name>
        <dbReference type="ChEBI" id="CHEBI:29035"/>
    </cofactor>
</comment>
<dbReference type="PROSITE" id="PS00107">
    <property type="entry name" value="PROTEIN_KINASE_ATP"/>
    <property type="match status" value="1"/>
</dbReference>
<keyword evidence="8 12" id="KW-0067">ATP-binding</keyword>
<accession>A0A8T1RMB6</accession>
<evidence type="ECO:0000313" key="17">
    <source>
        <dbReference type="EMBL" id="KAG6731407.1"/>
    </source>
</evidence>
<evidence type="ECO:0000256" key="4">
    <source>
        <dbReference type="ARBA" id="ARBA00022527"/>
    </source>
</evidence>
<dbReference type="CDD" id="cd12195">
    <property type="entry name" value="CIPK_C"/>
    <property type="match status" value="1"/>
</dbReference>
<evidence type="ECO:0000256" key="2">
    <source>
        <dbReference type="ARBA" id="ARBA00006234"/>
    </source>
</evidence>
<dbReference type="GO" id="GO:0007165">
    <property type="term" value="P:signal transduction"/>
    <property type="evidence" value="ECO:0007669"/>
    <property type="project" value="InterPro"/>
</dbReference>
<dbReference type="FunFam" id="3.30.310.80:FF:000015">
    <property type="entry name" value="Non-specific serine/threonine protein kinase"/>
    <property type="match status" value="1"/>
</dbReference>
<dbReference type="GO" id="GO:0005524">
    <property type="term" value="F:ATP binding"/>
    <property type="evidence" value="ECO:0007669"/>
    <property type="project" value="UniProtKB-UniRule"/>
</dbReference>
<feature type="domain" description="Protein kinase" evidence="14">
    <location>
        <begin position="16"/>
        <end position="271"/>
    </location>
</feature>
<comment type="catalytic activity">
    <reaction evidence="9">
        <text>L-threonyl-[protein] + ATP = O-phospho-L-threonyl-[protein] + ADP + H(+)</text>
        <dbReference type="Rhea" id="RHEA:46608"/>
        <dbReference type="Rhea" id="RHEA-COMP:11060"/>
        <dbReference type="Rhea" id="RHEA-COMP:11605"/>
        <dbReference type="ChEBI" id="CHEBI:15378"/>
        <dbReference type="ChEBI" id="CHEBI:30013"/>
        <dbReference type="ChEBI" id="CHEBI:30616"/>
        <dbReference type="ChEBI" id="CHEBI:61977"/>
        <dbReference type="ChEBI" id="CHEBI:456216"/>
        <dbReference type="EC" id="2.7.11.1"/>
    </reaction>
</comment>
<evidence type="ECO:0000259" key="14">
    <source>
        <dbReference type="PROSITE" id="PS50011"/>
    </source>
</evidence>
<dbReference type="PANTHER" id="PTHR43895">
    <property type="entry name" value="CALCIUM/CALMODULIN-DEPENDENT PROTEIN KINASE KINASE-RELATED"/>
    <property type="match status" value="1"/>
</dbReference>